<dbReference type="CDD" id="cd00782">
    <property type="entry name" value="MutL_Trans"/>
    <property type="match status" value="1"/>
</dbReference>
<dbReference type="GO" id="GO:0140664">
    <property type="term" value="F:ATP-dependent DNA damage sensor activity"/>
    <property type="evidence" value="ECO:0007669"/>
    <property type="project" value="InterPro"/>
</dbReference>
<dbReference type="KEGG" id="pbf:CFX0092_A3346"/>
<protein>
    <recommendedName>
        <fullName evidence="4">DNA mismatch repair protein MutL</fullName>
    </recommendedName>
</protein>
<dbReference type="CDD" id="cd16926">
    <property type="entry name" value="HATPase_MutL-MLH-PMS-like"/>
    <property type="match status" value="1"/>
</dbReference>
<feature type="domain" description="MutL C-terminal dimerisation" evidence="5">
    <location>
        <begin position="414"/>
        <end position="556"/>
    </location>
</feature>
<dbReference type="GO" id="GO:0032300">
    <property type="term" value="C:mismatch repair complex"/>
    <property type="evidence" value="ECO:0007669"/>
    <property type="project" value="InterPro"/>
</dbReference>
<dbReference type="EMBL" id="LN890655">
    <property type="protein sequence ID" value="CUS05224.2"/>
    <property type="molecule type" value="Genomic_DNA"/>
</dbReference>
<dbReference type="InterPro" id="IPR036890">
    <property type="entry name" value="HATPase_C_sf"/>
</dbReference>
<sequence length="599" mass="63658">MTIHVLSDQLASQIAAGEVVERPSSVVKELVENAIDAGATAITIDVRGGGRELVQVADNGAGIAADEIETAFLRHATSKLTSADDLWAIRTLGFRGEALASIAAVSRLTVVSRAREATAGIRLVLDGGAVLARETIGAPAGTVIAVENLFYNVPARLKFLKSITTEKRLIDEFVTRYALAYPAIRFRLSHDGRVTFQTAGSGQTADVLLAAYGPDTARQLIELRPPEPAADPSTASGPAAVAVRGYVSDPALTYSARNHIQLFVNGRAIRDTRLTFAVVQAYHTLLPVGRFPLALLFIDMPPDEVDVNVHPTKIEVRFRDDGAVFGAVQRAVRAAILETAPARGLGGWPAMGQSAAGWGGFGAAADGRDLPHTQLDIPWQLRGPAPDDEGLDEAAPAAPTLPGAAETRLPLMRVIGQVGAAYIVAEGPEGLYLIDQHAAHERILYEQLLAQRRGQQVASQRLMAAATVYLSPSQAHLVEENLPLLASLGFEIEPFGPNAFRLRAVPAILGRADPAQALAAVVIDLENETAPLKSETEALVIKRVCKTAAVKAGQTLARPEMEALIAQLEACDVPHTCPHGRPTLIHLSATLLARQFGRT</sequence>
<dbReference type="GO" id="GO:0016887">
    <property type="term" value="F:ATP hydrolysis activity"/>
    <property type="evidence" value="ECO:0007669"/>
    <property type="project" value="InterPro"/>
</dbReference>
<proteinExistence type="inferred from homology"/>
<dbReference type="InterPro" id="IPR020568">
    <property type="entry name" value="Ribosomal_Su5_D2-typ_SF"/>
</dbReference>
<dbReference type="RefSeq" id="WP_095044464.1">
    <property type="nucleotide sequence ID" value="NZ_LN890655.1"/>
</dbReference>
<dbReference type="SMART" id="SM01340">
    <property type="entry name" value="DNA_mis_repair"/>
    <property type="match status" value="1"/>
</dbReference>
<dbReference type="FunFam" id="3.30.565.10:FF:000003">
    <property type="entry name" value="DNA mismatch repair endonuclease MutL"/>
    <property type="match status" value="1"/>
</dbReference>
<dbReference type="NCBIfam" id="TIGR00585">
    <property type="entry name" value="mutl"/>
    <property type="match status" value="1"/>
</dbReference>
<dbReference type="GO" id="GO:0006298">
    <property type="term" value="P:mismatch repair"/>
    <property type="evidence" value="ECO:0007669"/>
    <property type="project" value="UniProtKB-UniRule"/>
</dbReference>
<accession>A0A160T5L6</accession>
<dbReference type="PROSITE" id="PS00058">
    <property type="entry name" value="DNA_MISMATCH_REPAIR_1"/>
    <property type="match status" value="1"/>
</dbReference>
<dbReference type="InterPro" id="IPR014762">
    <property type="entry name" value="DNA_mismatch_repair_CS"/>
</dbReference>
<dbReference type="InterPro" id="IPR014790">
    <property type="entry name" value="MutL_C"/>
</dbReference>
<evidence type="ECO:0000313" key="8">
    <source>
        <dbReference type="Proteomes" id="UP000215027"/>
    </source>
</evidence>
<dbReference type="Proteomes" id="UP000215027">
    <property type="component" value="Chromosome I"/>
</dbReference>
<dbReference type="PANTHER" id="PTHR10073">
    <property type="entry name" value="DNA MISMATCH REPAIR PROTEIN MLH, PMS, MUTL"/>
    <property type="match status" value="1"/>
</dbReference>
<feature type="domain" description="DNA mismatch repair protein S5" evidence="6">
    <location>
        <begin position="208"/>
        <end position="337"/>
    </location>
</feature>
<evidence type="ECO:0000256" key="4">
    <source>
        <dbReference type="HAMAP-Rule" id="MF_00149"/>
    </source>
</evidence>
<evidence type="ECO:0000259" key="6">
    <source>
        <dbReference type="SMART" id="SM01340"/>
    </source>
</evidence>
<dbReference type="Pfam" id="PF08676">
    <property type="entry name" value="MutL_C"/>
    <property type="match status" value="1"/>
</dbReference>
<dbReference type="SUPFAM" id="SSF54211">
    <property type="entry name" value="Ribosomal protein S5 domain 2-like"/>
    <property type="match status" value="1"/>
</dbReference>
<dbReference type="InterPro" id="IPR014721">
    <property type="entry name" value="Ribsml_uS5_D2-typ_fold_subgr"/>
</dbReference>
<reference evidence="7" key="1">
    <citation type="submission" date="2016-01" db="EMBL/GenBank/DDBJ databases">
        <authorList>
            <person name="Mcilroy J.S."/>
            <person name="Karst M S."/>
            <person name="Albertsen M."/>
        </authorList>
    </citation>
    <scope>NUCLEOTIDE SEQUENCE</scope>
    <source>
        <strain evidence="7">Cfx-K</strain>
    </source>
</reference>
<dbReference type="Gene3D" id="3.30.1370.100">
    <property type="entry name" value="MutL, C-terminal domain, regulatory subdomain"/>
    <property type="match status" value="1"/>
</dbReference>
<dbReference type="InterPro" id="IPR013507">
    <property type="entry name" value="DNA_mismatch_S5_2-like"/>
</dbReference>
<dbReference type="Pfam" id="PF01119">
    <property type="entry name" value="DNA_mis_repair"/>
    <property type="match status" value="1"/>
</dbReference>
<comment type="function">
    <text evidence="4">This protein is involved in the repair of mismatches in DNA. It is required for dam-dependent methyl-directed DNA mismatch repair. May act as a 'molecular matchmaker', a protein that promotes the formation of a stable complex between two or more DNA-binding proteins in an ATP-dependent manner without itself being part of a final effector complex.</text>
</comment>
<evidence type="ECO:0000256" key="1">
    <source>
        <dbReference type="ARBA" id="ARBA00006082"/>
    </source>
</evidence>
<dbReference type="InterPro" id="IPR037198">
    <property type="entry name" value="MutL_C_sf"/>
</dbReference>
<keyword evidence="8" id="KW-1185">Reference proteome</keyword>
<name>A0A160T5L6_9CHLR</name>
<dbReference type="SMART" id="SM00853">
    <property type="entry name" value="MutL_C"/>
    <property type="match status" value="1"/>
</dbReference>
<dbReference type="SUPFAM" id="SSF55874">
    <property type="entry name" value="ATPase domain of HSP90 chaperone/DNA topoisomerase II/histidine kinase"/>
    <property type="match status" value="1"/>
</dbReference>
<dbReference type="OrthoDB" id="9763467at2"/>
<comment type="similarity">
    <text evidence="1 4">Belongs to the DNA mismatch repair MutL/HexB family.</text>
</comment>
<organism evidence="7 8">
    <name type="scientific">Candidatus Promineifilum breve</name>
    <dbReference type="NCBI Taxonomy" id="1806508"/>
    <lineage>
        <taxon>Bacteria</taxon>
        <taxon>Bacillati</taxon>
        <taxon>Chloroflexota</taxon>
        <taxon>Ardenticatenia</taxon>
        <taxon>Candidatus Promineifilales</taxon>
        <taxon>Candidatus Promineifilaceae</taxon>
        <taxon>Candidatus Promineifilum</taxon>
    </lineage>
</organism>
<keyword evidence="3 4" id="KW-0234">DNA repair</keyword>
<dbReference type="InterPro" id="IPR042121">
    <property type="entry name" value="MutL_C_regsub"/>
</dbReference>
<dbReference type="HAMAP" id="MF_00149">
    <property type="entry name" value="DNA_mis_repair"/>
    <property type="match status" value="1"/>
</dbReference>
<dbReference type="InterPro" id="IPR002099">
    <property type="entry name" value="MutL/Mlh/PMS"/>
</dbReference>
<dbReference type="InterPro" id="IPR038973">
    <property type="entry name" value="MutL/Mlh/Pms-like"/>
</dbReference>
<evidence type="ECO:0000256" key="2">
    <source>
        <dbReference type="ARBA" id="ARBA00022763"/>
    </source>
</evidence>
<dbReference type="AlphaFoldDB" id="A0A160T5L6"/>
<dbReference type="GO" id="GO:0030983">
    <property type="term" value="F:mismatched DNA binding"/>
    <property type="evidence" value="ECO:0007669"/>
    <property type="project" value="InterPro"/>
</dbReference>
<keyword evidence="2 4" id="KW-0227">DNA damage</keyword>
<gene>
    <name evidence="4 7" type="primary">mutL</name>
    <name evidence="7" type="ORF">CFX0092_A3346</name>
</gene>
<dbReference type="InterPro" id="IPR020667">
    <property type="entry name" value="DNA_mismatch_repair_MutL"/>
</dbReference>
<dbReference type="Gene3D" id="3.30.1540.20">
    <property type="entry name" value="MutL, C-terminal domain, dimerisation subdomain"/>
    <property type="match status" value="1"/>
</dbReference>
<dbReference type="Gene3D" id="3.30.230.10">
    <property type="match status" value="1"/>
</dbReference>
<evidence type="ECO:0000259" key="5">
    <source>
        <dbReference type="SMART" id="SM00853"/>
    </source>
</evidence>
<evidence type="ECO:0000313" key="7">
    <source>
        <dbReference type="EMBL" id="CUS05224.2"/>
    </source>
</evidence>
<dbReference type="PANTHER" id="PTHR10073:SF12">
    <property type="entry name" value="DNA MISMATCH REPAIR PROTEIN MLH1"/>
    <property type="match status" value="1"/>
</dbReference>
<dbReference type="GO" id="GO:0005524">
    <property type="term" value="F:ATP binding"/>
    <property type="evidence" value="ECO:0007669"/>
    <property type="project" value="InterPro"/>
</dbReference>
<dbReference type="Pfam" id="PF13589">
    <property type="entry name" value="HATPase_c_3"/>
    <property type="match status" value="1"/>
</dbReference>
<evidence type="ECO:0000256" key="3">
    <source>
        <dbReference type="ARBA" id="ARBA00023204"/>
    </source>
</evidence>
<dbReference type="InterPro" id="IPR042120">
    <property type="entry name" value="MutL_C_dimsub"/>
</dbReference>
<dbReference type="Gene3D" id="3.30.565.10">
    <property type="entry name" value="Histidine kinase-like ATPase, C-terminal domain"/>
    <property type="match status" value="1"/>
</dbReference>
<dbReference type="SUPFAM" id="SSF118116">
    <property type="entry name" value="DNA mismatch repair protein MutL"/>
    <property type="match status" value="1"/>
</dbReference>